<feature type="domain" description="HNH nuclease" evidence="1">
    <location>
        <begin position="58"/>
        <end position="116"/>
    </location>
</feature>
<sequence>MSPYLQHGHDLHVPEGISNLPGYIQVVSDTEEDSCFDLNNEVVSLKRSVLVRLRNKMLVHKIKLLYENTCQICGFKMHIRGDYYYLEVHHIKPLGEPHLGPDTLGNMICVCPNHHVLLDLVAIALDNDLILSMARHSINNEYIDYHNLKIVNIDNR</sequence>
<organism evidence="2 3">
    <name type="scientific">Paenibacillus sambharensis</name>
    <dbReference type="NCBI Taxonomy" id="1803190"/>
    <lineage>
        <taxon>Bacteria</taxon>
        <taxon>Bacillati</taxon>
        <taxon>Bacillota</taxon>
        <taxon>Bacilli</taxon>
        <taxon>Bacillales</taxon>
        <taxon>Paenibacillaceae</taxon>
        <taxon>Paenibacillus</taxon>
    </lineage>
</organism>
<proteinExistence type="predicted"/>
<comment type="caution">
    <text evidence="2">The sequence shown here is derived from an EMBL/GenBank/DDBJ whole genome shotgun (WGS) entry which is preliminary data.</text>
</comment>
<dbReference type="Pfam" id="PF13391">
    <property type="entry name" value="HNH_2"/>
    <property type="match status" value="1"/>
</dbReference>
<dbReference type="CDD" id="cd00085">
    <property type="entry name" value="HNHc"/>
    <property type="match status" value="1"/>
</dbReference>
<accession>A0A2W1L7K8</accession>
<dbReference type="Proteomes" id="UP000249522">
    <property type="component" value="Unassembled WGS sequence"/>
</dbReference>
<dbReference type="AlphaFoldDB" id="A0A2W1L7K8"/>
<dbReference type="EMBL" id="QKRB01000044">
    <property type="protein sequence ID" value="PZD95256.1"/>
    <property type="molecule type" value="Genomic_DNA"/>
</dbReference>
<reference evidence="2 3" key="1">
    <citation type="submission" date="2018-06" db="EMBL/GenBank/DDBJ databases">
        <title>Paenibacillus imtechensis sp. nov.</title>
        <authorList>
            <person name="Pinnaka A.K."/>
            <person name="Singh H."/>
            <person name="Kaur M."/>
        </authorList>
    </citation>
    <scope>NUCLEOTIDE SEQUENCE [LARGE SCALE GENOMIC DNA]</scope>
    <source>
        <strain evidence="2 3">SMB1</strain>
    </source>
</reference>
<evidence type="ECO:0000259" key="1">
    <source>
        <dbReference type="SMART" id="SM00507"/>
    </source>
</evidence>
<protein>
    <recommendedName>
        <fullName evidence="1">HNH nuclease domain-containing protein</fullName>
    </recommendedName>
</protein>
<gene>
    <name evidence="2" type="ORF">DNH61_11910</name>
</gene>
<keyword evidence="3" id="KW-1185">Reference proteome</keyword>
<dbReference type="SMART" id="SM00507">
    <property type="entry name" value="HNHc"/>
    <property type="match status" value="1"/>
</dbReference>
<dbReference type="InterPro" id="IPR003615">
    <property type="entry name" value="HNH_nuc"/>
</dbReference>
<dbReference type="Gene3D" id="1.10.30.50">
    <property type="match status" value="1"/>
</dbReference>
<dbReference type="OrthoDB" id="67788at2"/>
<evidence type="ECO:0000313" key="2">
    <source>
        <dbReference type="EMBL" id="PZD95256.1"/>
    </source>
</evidence>
<name>A0A2W1L7K8_9BACL</name>
<evidence type="ECO:0000313" key="3">
    <source>
        <dbReference type="Proteomes" id="UP000249522"/>
    </source>
</evidence>